<evidence type="ECO:0000256" key="3">
    <source>
        <dbReference type="ARBA" id="ARBA00010008"/>
    </source>
</evidence>
<dbReference type="EC" id="2.3.1.47" evidence="5 10"/>
<dbReference type="NCBIfam" id="TIGR00858">
    <property type="entry name" value="bioF"/>
    <property type="match status" value="1"/>
</dbReference>
<dbReference type="PROSITE" id="PS00599">
    <property type="entry name" value="AA_TRANSFER_CLASS_2"/>
    <property type="match status" value="1"/>
</dbReference>
<evidence type="ECO:0000256" key="9">
    <source>
        <dbReference type="ARBA" id="ARBA00047715"/>
    </source>
</evidence>
<dbReference type="InterPro" id="IPR001917">
    <property type="entry name" value="Aminotrans_II_pyridoxalP_BS"/>
</dbReference>
<keyword evidence="13" id="KW-1185">Reference proteome</keyword>
<evidence type="ECO:0000256" key="8">
    <source>
        <dbReference type="ARBA" id="ARBA00022898"/>
    </source>
</evidence>
<sequence>MCYKRYLLKGETVSKSFAEELEILKARGLHRKMRRIAGSQGSRVVVDGKDSLLLCSNNYLGLAGHPRLAEAAISAVERYGTSSGASRLVSGNMELHALLEERIARFKGTGAALVFNSGYAANSGIIPALAGKGDMVFSDRLNHASIVDGCLLSRATMVRYPHNDIAALRRLLERHQTAGRRLIVTDGVFSMDGDLARLRELVELKREFGALLMVDDAHGTGVLGATGRGSAEVQGVLESVDIHMGTLGKALGSFGAYAAASEEIVDYLANHARSFIFSTSLPPAVLAASLAAIDLIDSPEGAALRQQLDRNTVFFREGLSAAGFDTMGSETQIVPLFVGGAEQTMAFTARLLEEGVFAQGIRPPTVPAGTCRLRCTLMATHTEDDLAGALERMARIGRELEVV</sequence>
<feature type="domain" description="Aminotransferase class I/classII large" evidence="11">
    <location>
        <begin position="50"/>
        <end position="392"/>
    </location>
</feature>
<dbReference type="InterPro" id="IPR015422">
    <property type="entry name" value="PyrdxlP-dep_Trfase_small"/>
</dbReference>
<evidence type="ECO:0000256" key="5">
    <source>
        <dbReference type="ARBA" id="ARBA00013187"/>
    </source>
</evidence>
<dbReference type="PANTHER" id="PTHR13693">
    <property type="entry name" value="CLASS II AMINOTRANSFERASE/8-AMINO-7-OXONONANOATE SYNTHASE"/>
    <property type="match status" value="1"/>
</dbReference>
<dbReference type="PANTHER" id="PTHR13693:SF100">
    <property type="entry name" value="8-AMINO-7-OXONONANOATE SYNTHASE"/>
    <property type="match status" value="1"/>
</dbReference>
<evidence type="ECO:0000256" key="10">
    <source>
        <dbReference type="NCBIfam" id="TIGR00858"/>
    </source>
</evidence>
<evidence type="ECO:0000256" key="4">
    <source>
        <dbReference type="ARBA" id="ARBA00011738"/>
    </source>
</evidence>
<keyword evidence="6 12" id="KW-0808">Transferase</keyword>
<evidence type="ECO:0000313" key="13">
    <source>
        <dbReference type="Proteomes" id="UP000663651"/>
    </source>
</evidence>
<comment type="pathway">
    <text evidence="2">Cofactor biosynthesis; biotin biosynthesis.</text>
</comment>
<organism evidence="12 13">
    <name type="scientific">Geobacter benzoatilyticus</name>
    <dbReference type="NCBI Taxonomy" id="2815309"/>
    <lineage>
        <taxon>Bacteria</taxon>
        <taxon>Pseudomonadati</taxon>
        <taxon>Thermodesulfobacteriota</taxon>
        <taxon>Desulfuromonadia</taxon>
        <taxon>Geobacterales</taxon>
        <taxon>Geobacteraceae</taxon>
        <taxon>Geobacter</taxon>
    </lineage>
</organism>
<reference evidence="12 13" key="1">
    <citation type="submission" date="2021-03" db="EMBL/GenBank/DDBJ databases">
        <title>Geobacter metallireducens gen. nov. sp. nov., a microorganism capable of coupling the complete oxidation of organic compounds to the reduction of iron and other metals.</title>
        <authorList>
            <person name="Li Y."/>
        </authorList>
    </citation>
    <scope>NUCLEOTIDE SEQUENCE [LARGE SCALE GENOMIC DNA]</scope>
    <source>
        <strain evidence="12 13">Jerry-YX</strain>
    </source>
</reference>
<keyword evidence="7" id="KW-0093">Biotin biosynthesis</keyword>
<comment type="catalytic activity">
    <reaction evidence="9">
        <text>6-carboxyhexanoyl-[ACP] + L-alanine + H(+) = (8S)-8-amino-7-oxononanoate + holo-[ACP] + CO2</text>
        <dbReference type="Rhea" id="RHEA:42288"/>
        <dbReference type="Rhea" id="RHEA-COMP:9685"/>
        <dbReference type="Rhea" id="RHEA-COMP:9955"/>
        <dbReference type="ChEBI" id="CHEBI:15378"/>
        <dbReference type="ChEBI" id="CHEBI:16526"/>
        <dbReference type="ChEBI" id="CHEBI:57972"/>
        <dbReference type="ChEBI" id="CHEBI:64479"/>
        <dbReference type="ChEBI" id="CHEBI:78846"/>
        <dbReference type="ChEBI" id="CHEBI:149468"/>
        <dbReference type="EC" id="2.3.1.47"/>
    </reaction>
</comment>
<proteinExistence type="inferred from homology"/>
<evidence type="ECO:0000259" key="11">
    <source>
        <dbReference type="Pfam" id="PF00155"/>
    </source>
</evidence>
<dbReference type="InterPro" id="IPR050087">
    <property type="entry name" value="AON_synthase_class-II"/>
</dbReference>
<comment type="similarity">
    <text evidence="3">Belongs to the class-II pyridoxal-phosphate-dependent aminotransferase family. BioF subfamily.</text>
</comment>
<dbReference type="EMBL" id="CP071382">
    <property type="protein sequence ID" value="QSV45857.1"/>
    <property type="molecule type" value="Genomic_DNA"/>
</dbReference>
<evidence type="ECO:0000256" key="2">
    <source>
        <dbReference type="ARBA" id="ARBA00004746"/>
    </source>
</evidence>
<dbReference type="Proteomes" id="UP000663651">
    <property type="component" value="Chromosome"/>
</dbReference>
<accession>A0ABX7Q3T3</accession>
<dbReference type="InterPro" id="IPR004723">
    <property type="entry name" value="AONS_Archaea/Proteobacteria"/>
</dbReference>
<evidence type="ECO:0000256" key="6">
    <source>
        <dbReference type="ARBA" id="ARBA00022679"/>
    </source>
</evidence>
<dbReference type="SUPFAM" id="SSF53383">
    <property type="entry name" value="PLP-dependent transferases"/>
    <property type="match status" value="1"/>
</dbReference>
<evidence type="ECO:0000256" key="1">
    <source>
        <dbReference type="ARBA" id="ARBA00001933"/>
    </source>
</evidence>
<dbReference type="InterPro" id="IPR015421">
    <property type="entry name" value="PyrdxlP-dep_Trfase_major"/>
</dbReference>
<evidence type="ECO:0000256" key="7">
    <source>
        <dbReference type="ARBA" id="ARBA00022756"/>
    </source>
</evidence>
<comment type="cofactor">
    <cofactor evidence="1">
        <name>pyridoxal 5'-phosphate</name>
        <dbReference type="ChEBI" id="CHEBI:597326"/>
    </cofactor>
</comment>
<evidence type="ECO:0000313" key="12">
    <source>
        <dbReference type="EMBL" id="QSV45857.1"/>
    </source>
</evidence>
<keyword evidence="12" id="KW-0012">Acyltransferase</keyword>
<protein>
    <recommendedName>
        <fullName evidence="5 10">8-amino-7-oxononanoate synthase</fullName>
        <ecNumber evidence="5 10">2.3.1.47</ecNumber>
    </recommendedName>
</protein>
<dbReference type="RefSeq" id="WP_207163648.1">
    <property type="nucleotide sequence ID" value="NZ_CP071382.1"/>
</dbReference>
<comment type="subunit">
    <text evidence="4">Homodimer.</text>
</comment>
<keyword evidence="8" id="KW-0663">Pyridoxal phosphate</keyword>
<name>A0ABX7Q3T3_9BACT</name>
<dbReference type="InterPro" id="IPR004839">
    <property type="entry name" value="Aminotransferase_I/II_large"/>
</dbReference>
<dbReference type="Gene3D" id="3.90.1150.10">
    <property type="entry name" value="Aspartate Aminotransferase, domain 1"/>
    <property type="match status" value="1"/>
</dbReference>
<dbReference type="CDD" id="cd06454">
    <property type="entry name" value="KBL_like"/>
    <property type="match status" value="1"/>
</dbReference>
<dbReference type="Pfam" id="PF00155">
    <property type="entry name" value="Aminotran_1_2"/>
    <property type="match status" value="1"/>
</dbReference>
<dbReference type="InterPro" id="IPR015424">
    <property type="entry name" value="PyrdxlP-dep_Trfase"/>
</dbReference>
<dbReference type="InterPro" id="IPR022834">
    <property type="entry name" value="AONS_Proteobacteria"/>
</dbReference>
<dbReference type="GO" id="GO:0008710">
    <property type="term" value="F:8-amino-7-oxononanoate synthase activity"/>
    <property type="evidence" value="ECO:0007669"/>
    <property type="project" value="UniProtKB-EC"/>
</dbReference>
<dbReference type="Gene3D" id="3.40.640.10">
    <property type="entry name" value="Type I PLP-dependent aspartate aminotransferase-like (Major domain)"/>
    <property type="match status" value="1"/>
</dbReference>
<gene>
    <name evidence="12" type="primary">bioF</name>
    <name evidence="12" type="ORF">JZM60_00740</name>
</gene>
<dbReference type="HAMAP" id="MF_01693">
    <property type="entry name" value="BioF_aminotrans_2"/>
    <property type="match status" value="1"/>
</dbReference>